<organism evidence="1 2">
    <name type="scientific">Devosia algicola</name>
    <dbReference type="NCBI Taxonomy" id="3026418"/>
    <lineage>
        <taxon>Bacteria</taxon>
        <taxon>Pseudomonadati</taxon>
        <taxon>Pseudomonadota</taxon>
        <taxon>Alphaproteobacteria</taxon>
        <taxon>Hyphomicrobiales</taxon>
        <taxon>Devosiaceae</taxon>
        <taxon>Devosia</taxon>
    </lineage>
</organism>
<evidence type="ECO:0000313" key="2">
    <source>
        <dbReference type="Proteomes" id="UP001220530"/>
    </source>
</evidence>
<dbReference type="RefSeq" id="WP_282218796.1">
    <property type="nucleotide sequence ID" value="NZ_CP118246.1"/>
</dbReference>
<name>A0ABY7YM62_9HYPH</name>
<accession>A0ABY7YM62</accession>
<keyword evidence="2" id="KW-1185">Reference proteome</keyword>
<dbReference type="Proteomes" id="UP001220530">
    <property type="component" value="Chromosome"/>
</dbReference>
<proteinExistence type="predicted"/>
<protein>
    <submittedName>
        <fullName evidence="1">Uncharacterized protein</fullName>
    </submittedName>
</protein>
<sequence>MSKLTPKFNAARNVVADALASQAAITPAVVPPEAIEKPKRPAPFSIRLSDADRARLAVEAAGAPLGQYIKAKLLGSVVVERKRRKGLSIQDREALAQALALLGRSHLSSNLAQIAHAVNIGVLPITPETEAELLAALQDVRLMRRLLFSALGYRSEDQP</sequence>
<dbReference type="EMBL" id="CP118246">
    <property type="protein sequence ID" value="WDR02391.1"/>
    <property type="molecule type" value="Genomic_DNA"/>
</dbReference>
<reference evidence="1 2" key="1">
    <citation type="submission" date="2023-02" db="EMBL/GenBank/DDBJ databases">
        <title>Devosia algicola sp. nov., isolated from the phycosphere of marine algae.</title>
        <authorList>
            <person name="Kim J.M."/>
            <person name="Lee J.K."/>
            <person name="Choi B.J."/>
            <person name="Bayburt H."/>
            <person name="Jeon C.O."/>
        </authorList>
    </citation>
    <scope>NUCLEOTIDE SEQUENCE [LARGE SCALE GENOMIC DNA]</scope>
    <source>
        <strain evidence="1 2">G20-9</strain>
    </source>
</reference>
<evidence type="ECO:0000313" key="1">
    <source>
        <dbReference type="EMBL" id="WDR02391.1"/>
    </source>
</evidence>
<gene>
    <name evidence="1" type="ORF">PSQ19_17535</name>
</gene>